<dbReference type="InterPro" id="IPR041677">
    <property type="entry name" value="DNA2/NAM7_AAA_11"/>
</dbReference>
<dbReference type="CDD" id="cd18808">
    <property type="entry name" value="SF1_C_Upf1"/>
    <property type="match status" value="1"/>
</dbReference>
<dbReference type="InterPro" id="IPR047187">
    <property type="entry name" value="SF1_C_Upf1"/>
</dbReference>
<dbReference type="EMBL" id="OX451740">
    <property type="protein sequence ID" value="CAI8615838.1"/>
    <property type="molecule type" value="Genomic_DNA"/>
</dbReference>
<dbReference type="InterPro" id="IPR014016">
    <property type="entry name" value="UvrD-like_ATP-bd"/>
</dbReference>
<dbReference type="GO" id="GO:0016787">
    <property type="term" value="F:hydrolase activity"/>
    <property type="evidence" value="ECO:0007669"/>
    <property type="project" value="UniProtKB-UniRule"/>
</dbReference>
<dbReference type="InterPro" id="IPR041679">
    <property type="entry name" value="DNA2/NAM7-like_C"/>
</dbReference>
<dbReference type="SUPFAM" id="SSF52540">
    <property type="entry name" value="P-loop containing nucleoside triphosphate hydrolases"/>
    <property type="match status" value="2"/>
</dbReference>
<dbReference type="Pfam" id="PF13361">
    <property type="entry name" value="UvrD_C"/>
    <property type="match status" value="1"/>
</dbReference>
<dbReference type="Proteomes" id="UP001157006">
    <property type="component" value="Chromosome 5"/>
</dbReference>
<dbReference type="PANTHER" id="PTHR21529">
    <property type="entry name" value="MAMMARY TURMOR VIRUS RECEPTOR HOMOLOG 1, 2 MTVR1, 2"/>
    <property type="match status" value="1"/>
</dbReference>
<keyword evidence="4 5" id="KW-0067">ATP-binding</keyword>
<dbReference type="FunFam" id="3.40.50.300:FF:000326">
    <property type="entry name" value="P-loop containing nucleoside triphosphate hydrolase"/>
    <property type="match status" value="1"/>
</dbReference>
<evidence type="ECO:0000313" key="8">
    <source>
        <dbReference type="Proteomes" id="UP001157006"/>
    </source>
</evidence>
<dbReference type="GO" id="GO:0005694">
    <property type="term" value="C:chromosome"/>
    <property type="evidence" value="ECO:0007669"/>
    <property type="project" value="UniProtKB-ARBA"/>
</dbReference>
<dbReference type="GO" id="GO:0005524">
    <property type="term" value="F:ATP binding"/>
    <property type="evidence" value="ECO:0007669"/>
    <property type="project" value="UniProtKB-UniRule"/>
</dbReference>
<gene>
    <name evidence="7" type="ORF">VFH_V198640</name>
</gene>
<organism evidence="7 8">
    <name type="scientific">Vicia faba</name>
    <name type="common">Broad bean</name>
    <name type="synonym">Faba vulgaris</name>
    <dbReference type="NCBI Taxonomy" id="3906"/>
    <lineage>
        <taxon>Eukaryota</taxon>
        <taxon>Viridiplantae</taxon>
        <taxon>Streptophyta</taxon>
        <taxon>Embryophyta</taxon>
        <taxon>Tracheophyta</taxon>
        <taxon>Spermatophyta</taxon>
        <taxon>Magnoliopsida</taxon>
        <taxon>eudicotyledons</taxon>
        <taxon>Gunneridae</taxon>
        <taxon>Pentapetalae</taxon>
        <taxon>rosids</taxon>
        <taxon>fabids</taxon>
        <taxon>Fabales</taxon>
        <taxon>Fabaceae</taxon>
        <taxon>Papilionoideae</taxon>
        <taxon>50 kb inversion clade</taxon>
        <taxon>NPAAA clade</taxon>
        <taxon>Hologalegina</taxon>
        <taxon>IRL clade</taxon>
        <taxon>Fabeae</taxon>
        <taxon>Vicia</taxon>
    </lineage>
</organism>
<evidence type="ECO:0000256" key="5">
    <source>
        <dbReference type="PROSITE-ProRule" id="PRU00560"/>
    </source>
</evidence>
<keyword evidence="2 5" id="KW-0378">Hydrolase</keyword>
<feature type="domain" description="UvrD-like helicase ATP-binding" evidence="6">
    <location>
        <begin position="1033"/>
        <end position="1417"/>
    </location>
</feature>
<dbReference type="InterPro" id="IPR039904">
    <property type="entry name" value="TRANK1"/>
</dbReference>
<protein>
    <recommendedName>
        <fullName evidence="6">UvrD-like helicase ATP-binding domain-containing protein</fullName>
    </recommendedName>
</protein>
<proteinExistence type="predicted"/>
<keyword evidence="3 5" id="KW-0347">Helicase</keyword>
<keyword evidence="1 5" id="KW-0547">Nucleotide-binding</keyword>
<dbReference type="PROSITE" id="PS51198">
    <property type="entry name" value="UVRD_HELICASE_ATP_BIND"/>
    <property type="match status" value="1"/>
</dbReference>
<dbReference type="Pfam" id="PF20073">
    <property type="entry name" value="DUF6469"/>
    <property type="match status" value="1"/>
</dbReference>
<dbReference type="Gene3D" id="3.40.50.300">
    <property type="entry name" value="P-loop containing nucleotide triphosphate hydrolases"/>
    <property type="match status" value="4"/>
</dbReference>
<keyword evidence="8" id="KW-1185">Reference proteome</keyword>
<dbReference type="InterPro" id="IPR027417">
    <property type="entry name" value="P-loop_NTPase"/>
</dbReference>
<reference evidence="7 8" key="1">
    <citation type="submission" date="2023-01" db="EMBL/GenBank/DDBJ databases">
        <authorList>
            <person name="Kreplak J."/>
        </authorList>
    </citation>
    <scope>NUCLEOTIDE SEQUENCE [LARGE SCALE GENOMIC DNA]</scope>
</reference>
<evidence type="ECO:0000313" key="7">
    <source>
        <dbReference type="EMBL" id="CAI8615838.1"/>
    </source>
</evidence>
<dbReference type="GO" id="GO:0004386">
    <property type="term" value="F:helicase activity"/>
    <property type="evidence" value="ECO:0007669"/>
    <property type="project" value="UniProtKB-UniRule"/>
</dbReference>
<sequence>MSGSTSISTKKKLWNGQTFINNVFSWSLDDIFDKHEVESIGLSFHSVQHYLNSFVPPLLEETRAQLCSCIEIFSSLPCAKVLSLEHSKSLSHGRNQYRVETDTFSGDGKELYKPGGVFVLANFKPQAFNDLKRSGNWWSFVLSTGISKEGDTKPASALNVISKNPLKHEKPLFMIFLMNITTNKRIWTALHMDGNSKLIHKISCDGDVVEESPFALSDDETYPSLLSQLNDSQKNAIRACLSSFHCSKSTVDLISGPPGSGKTKTLATLLFPLLKMNRRTLVSAPTNVAIKEVASRVLSIVRESYHDGDALMCNFGDMLLFGNHDRLNVGADIQEIYLDYRVSKLLQCFNALNGWKQCFLSMIDLLENFVSHYYMFIENPMRKEQAHFEPKSFLKFLEERFLSIASPLKEFVSILCLHLPKSCIMEQNLENLVSLIHNLESFQDLLLKNNIDNKVLEELYISESKHNSHEGAEFSLCQIRTDCLFLLRTLEVSLGNLSLPNDMTEESIKIFCLQASSLIFSTASSSFILHYIEMEPLDIVVIDEAAQLKECESVIPLLLPKINHVILVGDELQLPAMVESSVSFGADFGRSLFARLTTLGHPNHFLNIQYRMHPEISSFPNSTFYPNNDIENAPDTYTENCIQTYLPEKMFGPYSFIDVSCGTKELDDAQRCRKNMVEVAVVMKIIKNCFTGWSHSNKNHLSIGVVSLYASQVVAIKDMLGHKYDKHEGFNVTVKTIDGFQGGEQDMVIFSTAGAENIGSTSFDKRTKVALTRARYCLWILGNESALVNEKNIWKDLVMDAKNRNCFFDAGKDPNLAKAIVNTKKQLNQLDDLLNVNSVIFKSSIWKVLFSDIFLKSFKKLPSKRTKESVIDVLIKLSSGWRPKKRKVDLVCGKTSQMLQQYKVEGLFVVCSKDILDFTQVLRIWDILPSEDIPKVVKRLDSIFGSYTDDFISRCSEKCLDNEMKEIPMAWDKSDEIIKIQKLDDNGNEAESSCYVEDSKVDESFLLMKFYPVSAVVVNYLLSDSNSNELEHLFEVSEQEHDIINFPSSTFVLGRSGTGKTTVLTMKLFKREEENAEVPSLSKDKENEESSTVNDRQFLRQLFVTVSPKLCQAVKQQIVRMKRFISGGDISDKSCSIEEEDIVDVDTSIQFNNIPDSFVNLPPNSYPLVITFHKFLMMLDGTVGNSYFERFSDLSFENLGVRSVALDTFIRKKEVTYERFNALYWPQFNSKHTKMLDSSRVFTEIVSNIKGGQKSVDLAEGKLSRSDYLSMSENRASTLSKQKREIIYDIYEKYERMKMDKGDFDMADIVADLHRRLRINKYEGDDIHFVYIDEVQDLTMSQIALLKHVCQNVEAGFVFCGDTAQTIARGIDFRFEDIKSLFYNKFMPESETSAYNQAKDKADVSETFVLNQNFRTHSGVLALSQSTIELLSSYFPHSIDVLKPETSLIYGEAPVVLDCGSRNAVVTIFGNTGHDGGKFVGFGAEQVILVRDDNARKEILNSIGKQALVLTVLECKGLEFQDVLLYNFFGTSPMKNQWRVVYGYMEKQGLLEPKSKSYPNFNDSKHNILCSELKQLYVAITRTRQRLWICEETEEYCRPMFDYWKTKCLVQFKELDDTFAQTMKVASSPEEWKSRGKKLYYERNYEMATMCFENARDFYWGKMSKATGLRETAKHLQDLNPKNANAIFREAAGIFESIGMTESAAKCFSDSGDYEKAGKLYIEKGVESDLKRAGDYFCLAGSYEMALKAYTRGNFFPECLNVCAKGGWYDIGLDFFQQWKESEGGDQDWVDIKQKFLENCARSYFDKKDIKSVMKCVNDFRSIDFKRDFLRSLSLLDELLELEKKSGNYMEAVNIAKMMGNILCEADLYGKTGDCYEAYELVFFYVLSHSLWSEGSNGWPLKQFTHKAELLEKALTFAKKGTSVFHELASTEAKIVSNKHEKNIELIDELNSCRYHKSVRGEILCLWKLLDSHLRLKSAEYVWPDDLFALRVEGMIRKDQFSVESLYYCWTCWKDKIVEMLEYLSNFQPEWYEPNSYVKFALNYLGVQNQWDNLGNKYLLLIPDANWVKNLGHELIKKNGRLVSIDVQPLLSYAQRYWSSELLSVGMDVLRTLNKLSNGKTLSELWQIQSLLQIFEVSKFLLKSNCFRHAEDNLRLLEKYSRKSIDNLGYYIIHLDWKKSLEREMVYQRASELWKDFLKEVICNNTKQEGGLTDRVIGRLIVMILGTGNINDELFAQIRRKFEANTGWTLFIENFRRSRIGSSLVEKDCMRSFYEALKNSCEYNWIAETDFITPGCFMYLVERLLLWISGLKGYIYATKSSFTDWLICQDQISSVMQYKYRDINSVCDFLANWLNDIVYDQARVKTWLKNSKLNVKNYFPLLVLRVIVCLCLIQMISGTKEHLKILRHLLEMNDIADHLPIEFSDALTMGEEDITIRSYAKAFKVIGNPLVIARLWGSSKIDLHGAVVYLDLTKFKEKVPILNILYDCMGTGLASSSSEED</sequence>
<accession>A0AAV1B2Q5</accession>
<dbReference type="PANTHER" id="PTHR21529:SF4">
    <property type="entry name" value="TPR AND ANKYRIN REPEAT-CONTAINING PROTEIN 1"/>
    <property type="match status" value="1"/>
</dbReference>
<evidence type="ECO:0000256" key="4">
    <source>
        <dbReference type="ARBA" id="ARBA00022840"/>
    </source>
</evidence>
<name>A0AAV1B2Q5_VICFA</name>
<dbReference type="Pfam" id="PF13087">
    <property type="entry name" value="AAA_12"/>
    <property type="match status" value="1"/>
</dbReference>
<evidence type="ECO:0000259" key="6">
    <source>
        <dbReference type="PROSITE" id="PS51198"/>
    </source>
</evidence>
<evidence type="ECO:0000256" key="2">
    <source>
        <dbReference type="ARBA" id="ARBA00022801"/>
    </source>
</evidence>
<evidence type="ECO:0000256" key="3">
    <source>
        <dbReference type="ARBA" id="ARBA00022806"/>
    </source>
</evidence>
<feature type="binding site" evidence="5">
    <location>
        <begin position="1054"/>
        <end position="1061"/>
    </location>
    <ligand>
        <name>ATP</name>
        <dbReference type="ChEBI" id="CHEBI:30616"/>
    </ligand>
</feature>
<dbReference type="InterPro" id="IPR045529">
    <property type="entry name" value="DUF6469"/>
</dbReference>
<dbReference type="Pfam" id="PF00580">
    <property type="entry name" value="UvrD-helicase"/>
    <property type="match status" value="1"/>
</dbReference>
<dbReference type="InterPro" id="IPR014017">
    <property type="entry name" value="DNA_helicase_UvrD-like_C"/>
</dbReference>
<dbReference type="Pfam" id="PF13086">
    <property type="entry name" value="AAA_11"/>
    <property type="match status" value="1"/>
</dbReference>
<evidence type="ECO:0000256" key="1">
    <source>
        <dbReference type="ARBA" id="ARBA00022741"/>
    </source>
</evidence>